<dbReference type="AlphaFoldDB" id="A0A6C0EPN9"/>
<name>A0A6C0EPN9_9ZZZZ</name>
<sequence>MNHNFFLLNQNTESNSDIENNIEEPLLPKTNYNENVEKSLAINFCLLYASYFFSILLFIGFIYYLIKYII</sequence>
<evidence type="ECO:0000313" key="2">
    <source>
        <dbReference type="EMBL" id="QHT31164.1"/>
    </source>
</evidence>
<organism evidence="2">
    <name type="scientific">viral metagenome</name>
    <dbReference type="NCBI Taxonomy" id="1070528"/>
    <lineage>
        <taxon>unclassified sequences</taxon>
        <taxon>metagenomes</taxon>
        <taxon>organismal metagenomes</taxon>
    </lineage>
</organism>
<keyword evidence="1" id="KW-0472">Membrane</keyword>
<feature type="transmembrane region" description="Helical" evidence="1">
    <location>
        <begin position="40"/>
        <end position="66"/>
    </location>
</feature>
<evidence type="ECO:0000256" key="1">
    <source>
        <dbReference type="SAM" id="Phobius"/>
    </source>
</evidence>
<dbReference type="EMBL" id="MN738916">
    <property type="protein sequence ID" value="QHT31164.1"/>
    <property type="molecule type" value="Genomic_DNA"/>
</dbReference>
<proteinExistence type="predicted"/>
<accession>A0A6C0EPN9</accession>
<keyword evidence="1" id="KW-1133">Transmembrane helix</keyword>
<keyword evidence="1" id="KW-0812">Transmembrane</keyword>
<reference evidence="2" key="1">
    <citation type="journal article" date="2020" name="Nature">
        <title>Giant virus diversity and host interactions through global metagenomics.</title>
        <authorList>
            <person name="Schulz F."/>
            <person name="Roux S."/>
            <person name="Paez-Espino D."/>
            <person name="Jungbluth S."/>
            <person name="Walsh D.A."/>
            <person name="Denef V.J."/>
            <person name="McMahon K.D."/>
            <person name="Konstantinidis K.T."/>
            <person name="Eloe-Fadrosh E.A."/>
            <person name="Kyrpides N.C."/>
            <person name="Woyke T."/>
        </authorList>
    </citation>
    <scope>NUCLEOTIDE SEQUENCE</scope>
    <source>
        <strain evidence="2">GVMAG-M-3300009155-2</strain>
    </source>
</reference>
<protein>
    <submittedName>
        <fullName evidence="2">Uncharacterized protein</fullName>
    </submittedName>
</protein>